<proteinExistence type="predicted"/>
<gene>
    <name evidence="2" type="ORF">PVAG01_10915</name>
</gene>
<dbReference type="EMBL" id="JBFCZG010000010">
    <property type="protein sequence ID" value="KAL3417905.1"/>
    <property type="molecule type" value="Genomic_DNA"/>
</dbReference>
<organism evidence="2 3">
    <name type="scientific">Phlyctema vagabunda</name>
    <dbReference type="NCBI Taxonomy" id="108571"/>
    <lineage>
        <taxon>Eukaryota</taxon>
        <taxon>Fungi</taxon>
        <taxon>Dikarya</taxon>
        <taxon>Ascomycota</taxon>
        <taxon>Pezizomycotina</taxon>
        <taxon>Leotiomycetes</taxon>
        <taxon>Helotiales</taxon>
        <taxon>Dermateaceae</taxon>
        <taxon>Phlyctema</taxon>
    </lineage>
</organism>
<evidence type="ECO:0000313" key="3">
    <source>
        <dbReference type="Proteomes" id="UP001629113"/>
    </source>
</evidence>
<dbReference type="InterPro" id="IPR010730">
    <property type="entry name" value="HET"/>
</dbReference>
<evidence type="ECO:0000313" key="2">
    <source>
        <dbReference type="EMBL" id="KAL3417905.1"/>
    </source>
</evidence>
<protein>
    <submittedName>
        <fullName evidence="2">Heterokaryon incompatibility protein</fullName>
    </submittedName>
</protein>
<dbReference type="PANTHER" id="PTHR33112">
    <property type="entry name" value="DOMAIN PROTEIN, PUTATIVE-RELATED"/>
    <property type="match status" value="1"/>
</dbReference>
<sequence length="633" mass="71453">MNASISAKVVWVVMAFKRNTTYPSLQINVGTEEALKYDRPVHEIEASERKQGNEGASRPDDRFEKMKSWIANCTKTHSGCGEKSKDGIKFLPTRLLDLFAGGREDSIRLVLTKEIDRQTQRVGQGKDDYLTLSYCWGTQAQNSKTTIQNFEDRQRNISISTLPKTIQDAVEMTRKLGIQPTQNDIEDWLKEAKMMSQIYRNSVCTIAACISDNCDGGLFELRDAAKLRSSRCLMTEGRQGCILEPKVDHWYTDVELATLSTRGWVLQERLLTARTIFCTEEGLYWQCGTACSSEFNENIATDWSYKSTHKESTPRLDDLVKEWRKPVKEFEFAAQGVLSTKNISFLQSFVSHTRNRHVEARPWHQLVYDFTRRNLTQPEDRLPAVLGIGTFFAKAVGDTYVENAGMWKSDLMGGMAWYRDWGHDSKRLSKAPSWSWAAVSGQVTSMYKRTKHVVNIAQVDWRKTIATSCENSSNISELHISGPACRIQLYRAAEQSVFGAKDPDAETPVSPPSKKKALFIFNVTVSRDSISGAKSAPGLDERIGWAGAGKNIQRNHYEVIFDVSTDHPALGTEFLCMPLVSAGFALPTAQSFPMGIVLVPVDAERKIYRRVGWCFMWSEIPADRVRNVEVVLV</sequence>
<keyword evidence="3" id="KW-1185">Reference proteome</keyword>
<reference evidence="2 3" key="1">
    <citation type="submission" date="2024-06" db="EMBL/GenBank/DDBJ databases">
        <title>Complete genome of Phlyctema vagabunda strain 19-DSS-EL-015.</title>
        <authorList>
            <person name="Fiorenzani C."/>
        </authorList>
    </citation>
    <scope>NUCLEOTIDE SEQUENCE [LARGE SCALE GENOMIC DNA]</scope>
    <source>
        <strain evidence="2 3">19-DSS-EL-015</strain>
    </source>
</reference>
<name>A0ABR4P3M0_9HELO</name>
<feature type="domain" description="Heterokaryon incompatibility" evidence="1">
    <location>
        <begin position="129"/>
        <end position="268"/>
    </location>
</feature>
<comment type="caution">
    <text evidence="2">The sequence shown here is derived from an EMBL/GenBank/DDBJ whole genome shotgun (WGS) entry which is preliminary data.</text>
</comment>
<evidence type="ECO:0000259" key="1">
    <source>
        <dbReference type="Pfam" id="PF06985"/>
    </source>
</evidence>
<dbReference type="Pfam" id="PF06985">
    <property type="entry name" value="HET"/>
    <property type="match status" value="1"/>
</dbReference>
<dbReference type="Proteomes" id="UP001629113">
    <property type="component" value="Unassembled WGS sequence"/>
</dbReference>
<accession>A0ABR4P3M0</accession>
<dbReference type="PANTHER" id="PTHR33112:SF16">
    <property type="entry name" value="HETEROKARYON INCOMPATIBILITY DOMAIN-CONTAINING PROTEIN"/>
    <property type="match status" value="1"/>
</dbReference>